<accession>A0ABS8EE75</accession>
<gene>
    <name evidence="1" type="ORF">K7B10_31845</name>
</gene>
<comment type="caution">
    <text evidence="1">The sequence shown here is derived from an EMBL/GenBank/DDBJ whole genome shotgun (WGS) entry which is preliminary data.</text>
</comment>
<evidence type="ECO:0000313" key="2">
    <source>
        <dbReference type="Proteomes" id="UP001520654"/>
    </source>
</evidence>
<name>A0ABS8EE75_9ACTN</name>
<sequence>MLPMVLPRTGPALVLRGRIGAGFSPVPNRYRLYLAADCPSSLRVAAALARLGLEDSVATTVLGTPASYAALRRAYEAVGHHYDGALAVPALCDTWSGRVIGNDTDDILDDLWRLRAHPAFRADT</sequence>
<proteinExistence type="predicted"/>
<keyword evidence="2" id="KW-1185">Reference proteome</keyword>
<protein>
    <submittedName>
        <fullName evidence="1">Uncharacterized protein</fullName>
    </submittedName>
</protein>
<dbReference type="Proteomes" id="UP001520654">
    <property type="component" value="Unassembled WGS sequence"/>
</dbReference>
<dbReference type="Gene3D" id="3.40.30.10">
    <property type="entry name" value="Glutaredoxin"/>
    <property type="match status" value="2"/>
</dbReference>
<evidence type="ECO:0000313" key="1">
    <source>
        <dbReference type="EMBL" id="MCC0099287.1"/>
    </source>
</evidence>
<organism evidence="1 2">
    <name type="scientific">Streptomyces flavotricini</name>
    <dbReference type="NCBI Taxonomy" id="66888"/>
    <lineage>
        <taxon>Bacteria</taxon>
        <taxon>Bacillati</taxon>
        <taxon>Actinomycetota</taxon>
        <taxon>Actinomycetes</taxon>
        <taxon>Kitasatosporales</taxon>
        <taxon>Streptomycetaceae</taxon>
        <taxon>Streptomyces</taxon>
    </lineage>
</organism>
<dbReference type="RefSeq" id="WP_229341745.1">
    <property type="nucleotide sequence ID" value="NZ_JAINUL010000001.1"/>
</dbReference>
<reference evidence="1 2" key="1">
    <citation type="submission" date="2021-08" db="EMBL/GenBank/DDBJ databases">
        <title>Genomic Architecture of Streptomyces flavotricini NGL1 and Streptomyces erythrochromogenes HMS4 With Differential Plant Beneficial attributes and laccase production capabilities.</title>
        <authorList>
            <person name="Salwan R."/>
            <person name="Kaur R."/>
            <person name="Sharma V."/>
        </authorList>
    </citation>
    <scope>NUCLEOTIDE SEQUENCE [LARGE SCALE GENOMIC DNA]</scope>
    <source>
        <strain evidence="1 2">NGL1</strain>
    </source>
</reference>
<dbReference type="EMBL" id="JAINUL010000001">
    <property type="protein sequence ID" value="MCC0099287.1"/>
    <property type="molecule type" value="Genomic_DNA"/>
</dbReference>